<evidence type="ECO:0000259" key="2">
    <source>
        <dbReference type="Pfam" id="PF16924"/>
    </source>
</evidence>
<dbReference type="InterPro" id="IPR031629">
    <property type="entry name" value="DpaA_N"/>
</dbReference>
<proteinExistence type="predicted"/>
<dbReference type="RefSeq" id="WP_186833552.1">
    <property type="nucleotide sequence ID" value="NZ_JAEQMG010000010.1"/>
</dbReference>
<evidence type="ECO:0000313" key="3">
    <source>
        <dbReference type="EMBL" id="MBK6087094.1"/>
    </source>
</evidence>
<reference evidence="3" key="1">
    <citation type="submission" date="2021-01" db="EMBL/GenBank/DDBJ databases">
        <title>Genome public.</title>
        <authorList>
            <person name="Liu C."/>
            <person name="Sun Q."/>
        </authorList>
    </citation>
    <scope>NUCLEOTIDE SEQUENCE</scope>
    <source>
        <strain evidence="3">M6</strain>
    </source>
</reference>
<gene>
    <name evidence="3" type="ORF">JKK62_00220</name>
</gene>
<dbReference type="Proteomes" id="UP000633365">
    <property type="component" value="Unassembled WGS sequence"/>
</dbReference>
<keyword evidence="4" id="KW-1185">Reference proteome</keyword>
<dbReference type="Pfam" id="PF16924">
    <property type="entry name" value="DpaA_N"/>
    <property type="match status" value="1"/>
</dbReference>
<name>A0A934WQP7_9FIRM</name>
<evidence type="ECO:0008006" key="5">
    <source>
        <dbReference type="Google" id="ProtNLM"/>
    </source>
</evidence>
<accession>A0A934WQP7</accession>
<dbReference type="AlphaFoldDB" id="A0A934WQP7"/>
<protein>
    <recommendedName>
        <fullName evidence="5">Dipicolinate synthase subunit A</fullName>
    </recommendedName>
</protein>
<dbReference type="GO" id="GO:0051287">
    <property type="term" value="F:NAD binding"/>
    <property type="evidence" value="ECO:0007669"/>
    <property type="project" value="InterPro"/>
</dbReference>
<feature type="domain" description="D-isomer specific 2-hydroxyacid dehydrogenase NAD-binding" evidence="1">
    <location>
        <begin position="138"/>
        <end position="228"/>
    </location>
</feature>
<comment type="caution">
    <text evidence="3">The sequence shown here is derived from an EMBL/GenBank/DDBJ whole genome shotgun (WGS) entry which is preliminary data.</text>
</comment>
<feature type="domain" description="Dipicolinate synthase subunit A N-terminal" evidence="2">
    <location>
        <begin position="2"/>
        <end position="93"/>
    </location>
</feature>
<evidence type="ECO:0000259" key="1">
    <source>
        <dbReference type="Pfam" id="PF02826"/>
    </source>
</evidence>
<dbReference type="Pfam" id="PF02826">
    <property type="entry name" value="2-Hacid_dh_C"/>
    <property type="match status" value="1"/>
</dbReference>
<dbReference type="InterPro" id="IPR036291">
    <property type="entry name" value="NAD(P)-bd_dom_sf"/>
</dbReference>
<evidence type="ECO:0000313" key="4">
    <source>
        <dbReference type="Proteomes" id="UP000633365"/>
    </source>
</evidence>
<dbReference type="SUPFAM" id="SSF51735">
    <property type="entry name" value="NAD(P)-binding Rossmann-fold domains"/>
    <property type="match status" value="1"/>
</dbReference>
<sequence length="280" mass="30375">MKIAVFGGDKRMLFAAKAFYDDGHEVLLTGFDSLLSLCGIRVCTVREAATECDIAVLPVRPVTDDKLFAPFAKHPISIAGTIDRIGQKPLFSGSAFLLKPYDAGEIYDYSADEIFTLRNAELTAEGAIGLILNEYEGAVYGAEILVTGYGRIGKVLSGYLRMMGAKVTVAARNPADRDMIICRGMTAADYPEINWRRYQVIVNTVPAEVIDRDAVAQMREDVFIIDLASVPGGVDVSAAKDRELTCIHALALPGKTAPLTAGIIIKDTIMNILKREELLG</sequence>
<organism evidence="3 4">
    <name type="scientific">Ruminococcus difficilis</name>
    <dbReference type="NCBI Taxonomy" id="2763069"/>
    <lineage>
        <taxon>Bacteria</taxon>
        <taxon>Bacillati</taxon>
        <taxon>Bacillota</taxon>
        <taxon>Clostridia</taxon>
        <taxon>Eubacteriales</taxon>
        <taxon>Oscillospiraceae</taxon>
        <taxon>Ruminococcus</taxon>
    </lineage>
</organism>
<dbReference type="EMBL" id="JAEQMG010000010">
    <property type="protein sequence ID" value="MBK6087094.1"/>
    <property type="molecule type" value="Genomic_DNA"/>
</dbReference>
<dbReference type="Gene3D" id="3.40.50.720">
    <property type="entry name" value="NAD(P)-binding Rossmann-like Domain"/>
    <property type="match status" value="1"/>
</dbReference>
<dbReference type="InterPro" id="IPR006140">
    <property type="entry name" value="D-isomer_DH_NAD-bd"/>
</dbReference>